<keyword evidence="9" id="KW-0812">Transmembrane</keyword>
<feature type="binding site" description="axial binding residue" evidence="8">
    <location>
        <position position="504"/>
    </location>
    <ligand>
        <name>heme</name>
        <dbReference type="ChEBI" id="CHEBI:30413"/>
    </ligand>
    <ligandPart>
        <name>Fe</name>
        <dbReference type="ChEBI" id="CHEBI:18248"/>
    </ligandPart>
</feature>
<dbReference type="PANTHER" id="PTHR24305">
    <property type="entry name" value="CYTOCHROME P450"/>
    <property type="match status" value="1"/>
</dbReference>
<dbReference type="CDD" id="cd11061">
    <property type="entry name" value="CYP67-like"/>
    <property type="match status" value="1"/>
</dbReference>
<organism evidence="10 11">
    <name type="scientific">Coprinellus micaceus</name>
    <name type="common">Glistening ink-cap mushroom</name>
    <name type="synonym">Coprinus micaceus</name>
    <dbReference type="NCBI Taxonomy" id="71717"/>
    <lineage>
        <taxon>Eukaryota</taxon>
        <taxon>Fungi</taxon>
        <taxon>Dikarya</taxon>
        <taxon>Basidiomycota</taxon>
        <taxon>Agaricomycotina</taxon>
        <taxon>Agaricomycetes</taxon>
        <taxon>Agaricomycetidae</taxon>
        <taxon>Agaricales</taxon>
        <taxon>Agaricineae</taxon>
        <taxon>Psathyrellaceae</taxon>
        <taxon>Coprinellus</taxon>
    </lineage>
</organism>
<dbReference type="InterPro" id="IPR050121">
    <property type="entry name" value="Cytochrome_P450_monoxygenase"/>
</dbReference>
<evidence type="ECO:0000256" key="3">
    <source>
        <dbReference type="ARBA" id="ARBA00010617"/>
    </source>
</evidence>
<dbReference type="InterPro" id="IPR036396">
    <property type="entry name" value="Cyt_P450_sf"/>
</dbReference>
<comment type="similarity">
    <text evidence="3">Belongs to the cytochrome P450 family.</text>
</comment>
<dbReference type="Gene3D" id="1.10.630.10">
    <property type="entry name" value="Cytochrome P450"/>
    <property type="match status" value="1"/>
</dbReference>
<evidence type="ECO:0000256" key="5">
    <source>
        <dbReference type="ARBA" id="ARBA00023002"/>
    </source>
</evidence>
<keyword evidence="11" id="KW-1185">Reference proteome</keyword>
<reference evidence="10 11" key="1">
    <citation type="journal article" date="2019" name="Nat. Ecol. Evol.">
        <title>Megaphylogeny resolves global patterns of mushroom evolution.</title>
        <authorList>
            <person name="Varga T."/>
            <person name="Krizsan K."/>
            <person name="Foldi C."/>
            <person name="Dima B."/>
            <person name="Sanchez-Garcia M."/>
            <person name="Sanchez-Ramirez S."/>
            <person name="Szollosi G.J."/>
            <person name="Szarkandi J.G."/>
            <person name="Papp V."/>
            <person name="Albert L."/>
            <person name="Andreopoulos W."/>
            <person name="Angelini C."/>
            <person name="Antonin V."/>
            <person name="Barry K.W."/>
            <person name="Bougher N.L."/>
            <person name="Buchanan P."/>
            <person name="Buyck B."/>
            <person name="Bense V."/>
            <person name="Catcheside P."/>
            <person name="Chovatia M."/>
            <person name="Cooper J."/>
            <person name="Damon W."/>
            <person name="Desjardin D."/>
            <person name="Finy P."/>
            <person name="Geml J."/>
            <person name="Haridas S."/>
            <person name="Hughes K."/>
            <person name="Justo A."/>
            <person name="Karasinski D."/>
            <person name="Kautmanova I."/>
            <person name="Kiss B."/>
            <person name="Kocsube S."/>
            <person name="Kotiranta H."/>
            <person name="LaButti K.M."/>
            <person name="Lechner B.E."/>
            <person name="Liimatainen K."/>
            <person name="Lipzen A."/>
            <person name="Lukacs Z."/>
            <person name="Mihaltcheva S."/>
            <person name="Morgado L.N."/>
            <person name="Niskanen T."/>
            <person name="Noordeloos M.E."/>
            <person name="Ohm R.A."/>
            <person name="Ortiz-Santana B."/>
            <person name="Ovrebo C."/>
            <person name="Racz N."/>
            <person name="Riley R."/>
            <person name="Savchenko A."/>
            <person name="Shiryaev A."/>
            <person name="Soop K."/>
            <person name="Spirin V."/>
            <person name="Szebenyi C."/>
            <person name="Tomsovsky M."/>
            <person name="Tulloss R.E."/>
            <person name="Uehling J."/>
            <person name="Grigoriev I.V."/>
            <person name="Vagvolgyi C."/>
            <person name="Papp T."/>
            <person name="Martin F.M."/>
            <person name="Miettinen O."/>
            <person name="Hibbett D.S."/>
            <person name="Nagy L.G."/>
        </authorList>
    </citation>
    <scope>NUCLEOTIDE SEQUENCE [LARGE SCALE GENOMIC DNA]</scope>
    <source>
        <strain evidence="10 11">FP101781</strain>
    </source>
</reference>
<dbReference type="GO" id="GO:0020037">
    <property type="term" value="F:heme binding"/>
    <property type="evidence" value="ECO:0007669"/>
    <property type="project" value="InterPro"/>
</dbReference>
<evidence type="ECO:0000256" key="1">
    <source>
        <dbReference type="ARBA" id="ARBA00001971"/>
    </source>
</evidence>
<evidence type="ECO:0000313" key="10">
    <source>
        <dbReference type="EMBL" id="TEB30402.1"/>
    </source>
</evidence>
<dbReference type="STRING" id="71717.A0A4Y7T9Z5"/>
<comment type="caution">
    <text evidence="10">The sequence shown here is derived from an EMBL/GenBank/DDBJ whole genome shotgun (WGS) entry which is preliminary data.</text>
</comment>
<dbReference type="GO" id="GO:0005506">
    <property type="term" value="F:iron ion binding"/>
    <property type="evidence" value="ECO:0007669"/>
    <property type="project" value="InterPro"/>
</dbReference>
<protein>
    <submittedName>
        <fullName evidence="10">Cytochrome P450 67</fullName>
    </submittedName>
</protein>
<comment type="cofactor">
    <cofactor evidence="1 8">
        <name>heme</name>
        <dbReference type="ChEBI" id="CHEBI:30413"/>
    </cofactor>
</comment>
<dbReference type="InterPro" id="IPR001128">
    <property type="entry name" value="Cyt_P450"/>
</dbReference>
<evidence type="ECO:0000256" key="2">
    <source>
        <dbReference type="ARBA" id="ARBA00005179"/>
    </source>
</evidence>
<evidence type="ECO:0000256" key="4">
    <source>
        <dbReference type="ARBA" id="ARBA00022723"/>
    </source>
</evidence>
<proteinExistence type="inferred from homology"/>
<dbReference type="SUPFAM" id="SSF48264">
    <property type="entry name" value="Cytochrome P450"/>
    <property type="match status" value="1"/>
</dbReference>
<keyword evidence="9" id="KW-0472">Membrane</keyword>
<dbReference type="InterPro" id="IPR002401">
    <property type="entry name" value="Cyt_P450_E_grp-I"/>
</dbReference>
<dbReference type="Pfam" id="PF00067">
    <property type="entry name" value="p450"/>
    <property type="match status" value="1"/>
</dbReference>
<keyword evidence="7" id="KW-0503">Monooxygenase</keyword>
<feature type="transmembrane region" description="Helical" evidence="9">
    <location>
        <begin position="56"/>
        <end position="78"/>
    </location>
</feature>
<keyword evidence="9" id="KW-1133">Transmembrane helix</keyword>
<evidence type="ECO:0000256" key="9">
    <source>
        <dbReference type="SAM" id="Phobius"/>
    </source>
</evidence>
<keyword evidence="4 8" id="KW-0479">Metal-binding</keyword>
<evidence type="ECO:0000256" key="6">
    <source>
        <dbReference type="ARBA" id="ARBA00023004"/>
    </source>
</evidence>
<accession>A0A4Y7T9Z5</accession>
<dbReference type="GO" id="GO:0016705">
    <property type="term" value="F:oxidoreductase activity, acting on paired donors, with incorporation or reduction of molecular oxygen"/>
    <property type="evidence" value="ECO:0007669"/>
    <property type="project" value="InterPro"/>
</dbReference>
<dbReference type="Proteomes" id="UP000298030">
    <property type="component" value="Unassembled WGS sequence"/>
</dbReference>
<keyword evidence="5" id="KW-0560">Oxidoreductase</keyword>
<dbReference type="AlphaFoldDB" id="A0A4Y7T9Z5"/>
<sequence>MPSMAQVLFADAVLAVGSHYLWFRKYEPTSYRVISAVILLLTSPVTYTLLNVTGNAPTAIALGVGTFMAALFTSIIVYRLSPWHPLSSCPGPLICKVTKMWTAYLAWTGKTHLYYLGLHEKYGRIVRIGPNDISVTDKALFPHILGAQGMPKGPVWENRRIVTARDSRGHRSLHAVRDLKLHGELRKPWNKAFGKEPLKDYEIALVKNAAILVEQLQDVCRDGEEVLIDGAQWLSYFSFDFMGDMVFGKSQKFLTEGDPNGVWDVMQESLVFRTVAQHIPWIRPLVPFLPSSFLRADTAFRKFAASQAKARAQSEPLSRDLFYHLISNTEVEPGTSVLPLIMADAVLAIFGGSDTSATTFSNVLYYLVRYPEWQMKVRKEVDDALRFVAERNGSSAFPDLDELAEWGVLNAVINETLRLQPGAPTLLQRGPAPGSGGKQLGNIFLPEGTTVQVPPYAVHRDSRYFYPRTKDFWPERWFRGPEAEGGCVLDRSVFIPFSMGPANCVGKPLALKQLRYVVAVLVHNFEFRFPEGYDAADWESEMKDRFLMVKGELPVLINISQGP</sequence>
<keyword evidence="6 8" id="KW-0408">Iron</keyword>
<gene>
    <name evidence="10" type="ORF">FA13DRAFT_1733712</name>
</gene>
<name>A0A4Y7T9Z5_COPMI</name>
<dbReference type="GO" id="GO:0004497">
    <property type="term" value="F:monooxygenase activity"/>
    <property type="evidence" value="ECO:0007669"/>
    <property type="project" value="UniProtKB-KW"/>
</dbReference>
<evidence type="ECO:0000256" key="7">
    <source>
        <dbReference type="ARBA" id="ARBA00023033"/>
    </source>
</evidence>
<dbReference type="PANTHER" id="PTHR24305:SF187">
    <property type="entry name" value="P450, PUTATIVE (EUROFUNG)-RELATED"/>
    <property type="match status" value="1"/>
</dbReference>
<evidence type="ECO:0000256" key="8">
    <source>
        <dbReference type="PIRSR" id="PIRSR602401-1"/>
    </source>
</evidence>
<dbReference type="EMBL" id="QPFP01000023">
    <property type="protein sequence ID" value="TEB30402.1"/>
    <property type="molecule type" value="Genomic_DNA"/>
</dbReference>
<feature type="transmembrane region" description="Helical" evidence="9">
    <location>
        <begin position="30"/>
        <end position="50"/>
    </location>
</feature>
<dbReference type="PRINTS" id="PR00463">
    <property type="entry name" value="EP450I"/>
</dbReference>
<dbReference type="PRINTS" id="PR00385">
    <property type="entry name" value="P450"/>
</dbReference>
<evidence type="ECO:0000313" key="11">
    <source>
        <dbReference type="Proteomes" id="UP000298030"/>
    </source>
</evidence>
<dbReference type="OrthoDB" id="6692864at2759"/>
<comment type="pathway">
    <text evidence="2">Secondary metabolite biosynthesis.</text>
</comment>
<keyword evidence="8" id="KW-0349">Heme</keyword>